<dbReference type="AlphaFoldDB" id="A0A6G1CAB4"/>
<sequence length="85" mass="9518">MMERLQTAAKAERAELNGEHSALAEERECLKEGCKLLEAHFRAAKAVFNWDVEEVERLTDALAVECDAAVAERARAEEVMEELKG</sequence>
<evidence type="ECO:0000313" key="2">
    <source>
        <dbReference type="Proteomes" id="UP000479710"/>
    </source>
</evidence>
<comment type="caution">
    <text evidence="1">The sequence shown here is derived from an EMBL/GenBank/DDBJ whole genome shotgun (WGS) entry which is preliminary data.</text>
</comment>
<organism evidence="1 2">
    <name type="scientific">Oryza meyeriana var. granulata</name>
    <dbReference type="NCBI Taxonomy" id="110450"/>
    <lineage>
        <taxon>Eukaryota</taxon>
        <taxon>Viridiplantae</taxon>
        <taxon>Streptophyta</taxon>
        <taxon>Embryophyta</taxon>
        <taxon>Tracheophyta</taxon>
        <taxon>Spermatophyta</taxon>
        <taxon>Magnoliopsida</taxon>
        <taxon>Liliopsida</taxon>
        <taxon>Poales</taxon>
        <taxon>Poaceae</taxon>
        <taxon>BOP clade</taxon>
        <taxon>Oryzoideae</taxon>
        <taxon>Oryzeae</taxon>
        <taxon>Oryzinae</taxon>
        <taxon>Oryza</taxon>
        <taxon>Oryza meyeriana</taxon>
    </lineage>
</organism>
<reference evidence="1 2" key="1">
    <citation type="submission" date="2019-11" db="EMBL/GenBank/DDBJ databases">
        <title>Whole genome sequence of Oryza granulata.</title>
        <authorList>
            <person name="Li W."/>
        </authorList>
    </citation>
    <scope>NUCLEOTIDE SEQUENCE [LARGE SCALE GENOMIC DNA]</scope>
    <source>
        <strain evidence="2">cv. Menghai</strain>
        <tissue evidence="1">Leaf</tissue>
    </source>
</reference>
<dbReference type="Proteomes" id="UP000479710">
    <property type="component" value="Unassembled WGS sequence"/>
</dbReference>
<accession>A0A6G1CAB4</accession>
<keyword evidence="2" id="KW-1185">Reference proteome</keyword>
<name>A0A6G1CAB4_9ORYZ</name>
<gene>
    <name evidence="1" type="ORF">E2562_031275</name>
</gene>
<proteinExistence type="predicted"/>
<protein>
    <submittedName>
        <fullName evidence="1">Uncharacterized protein</fullName>
    </submittedName>
</protein>
<evidence type="ECO:0000313" key="1">
    <source>
        <dbReference type="EMBL" id="KAF0896961.1"/>
    </source>
</evidence>
<dbReference type="EMBL" id="SPHZ02000010">
    <property type="protein sequence ID" value="KAF0896961.1"/>
    <property type="molecule type" value="Genomic_DNA"/>
</dbReference>